<gene>
    <name evidence="2" type="ORF">DFR52_105243</name>
</gene>
<dbReference type="InterPro" id="IPR029024">
    <property type="entry name" value="TerB-like"/>
</dbReference>
<protein>
    <submittedName>
        <fullName evidence="2">Putative tellurite resistance protein B-like protein</fullName>
    </submittedName>
</protein>
<name>A0A317PGK1_9HYPH</name>
<dbReference type="OrthoDB" id="5402150at2"/>
<evidence type="ECO:0000259" key="1">
    <source>
        <dbReference type="Pfam" id="PF05099"/>
    </source>
</evidence>
<evidence type="ECO:0000313" key="3">
    <source>
        <dbReference type="Proteomes" id="UP000246352"/>
    </source>
</evidence>
<comment type="caution">
    <text evidence="2">The sequence shown here is derived from an EMBL/GenBank/DDBJ whole genome shotgun (WGS) entry which is preliminary data.</text>
</comment>
<proteinExistence type="predicted"/>
<dbReference type="RefSeq" id="WP_110033787.1">
    <property type="nucleotide sequence ID" value="NZ_QGTR01000005.1"/>
</dbReference>
<dbReference type="EMBL" id="QGTR01000005">
    <property type="protein sequence ID" value="PWV98262.1"/>
    <property type="molecule type" value="Genomic_DNA"/>
</dbReference>
<accession>A0A317PGK1</accession>
<sequence length="162" mass="17747">MFETVRDFIKGLRGEDEARRPAADDPDVAAVALFFHVVGADGVIDAAESARLRSLIASDYGKSGSGITELLDAGREADRESVDLYAFTSVLKRHLDEAARIHFVELLWELAYADGARHELEEHVVWRIADLLGVDGRERVLARQRVAARVGTSLDGDDAADT</sequence>
<evidence type="ECO:0000313" key="2">
    <source>
        <dbReference type="EMBL" id="PWV98262.1"/>
    </source>
</evidence>
<keyword evidence="3" id="KW-1185">Reference proteome</keyword>
<dbReference type="CDD" id="cd07313">
    <property type="entry name" value="terB_like_2"/>
    <property type="match status" value="1"/>
</dbReference>
<dbReference type="InterPro" id="IPR007791">
    <property type="entry name" value="DjlA_N"/>
</dbReference>
<dbReference type="Proteomes" id="UP000246352">
    <property type="component" value="Unassembled WGS sequence"/>
</dbReference>
<dbReference type="Gene3D" id="1.10.3680.10">
    <property type="entry name" value="TerB-like"/>
    <property type="match status" value="1"/>
</dbReference>
<dbReference type="Pfam" id="PF05099">
    <property type="entry name" value="TerB"/>
    <property type="match status" value="1"/>
</dbReference>
<feature type="domain" description="Co-chaperone DjlA N-terminal" evidence="1">
    <location>
        <begin position="28"/>
        <end position="144"/>
    </location>
</feature>
<organism evidence="2 3">
    <name type="scientific">Hoeflea marina</name>
    <dbReference type="NCBI Taxonomy" id="274592"/>
    <lineage>
        <taxon>Bacteria</taxon>
        <taxon>Pseudomonadati</taxon>
        <taxon>Pseudomonadota</taxon>
        <taxon>Alphaproteobacteria</taxon>
        <taxon>Hyphomicrobiales</taxon>
        <taxon>Rhizobiaceae</taxon>
        <taxon>Hoeflea</taxon>
    </lineage>
</organism>
<reference evidence="2 3" key="1">
    <citation type="submission" date="2018-05" db="EMBL/GenBank/DDBJ databases">
        <title>Genomic Encyclopedia of Type Strains, Phase IV (KMG-IV): sequencing the most valuable type-strain genomes for metagenomic binning, comparative biology and taxonomic classification.</title>
        <authorList>
            <person name="Goeker M."/>
        </authorList>
    </citation>
    <scope>NUCLEOTIDE SEQUENCE [LARGE SCALE GENOMIC DNA]</scope>
    <source>
        <strain evidence="2 3">DSM 16791</strain>
    </source>
</reference>
<dbReference type="SUPFAM" id="SSF158682">
    <property type="entry name" value="TerB-like"/>
    <property type="match status" value="1"/>
</dbReference>
<dbReference type="AlphaFoldDB" id="A0A317PGK1"/>